<evidence type="ECO:0000313" key="2">
    <source>
        <dbReference type="Proteomes" id="UP001469089"/>
    </source>
</evidence>
<gene>
    <name evidence="1" type="ORF">N0A02_33575</name>
</gene>
<organism evidence="1 2">
    <name type="scientific">Paraburkholderia acidicola</name>
    <dbReference type="NCBI Taxonomy" id="1912599"/>
    <lineage>
        <taxon>Bacteria</taxon>
        <taxon>Pseudomonadati</taxon>
        <taxon>Pseudomonadota</taxon>
        <taxon>Betaproteobacteria</taxon>
        <taxon>Burkholderiales</taxon>
        <taxon>Burkholderiaceae</taxon>
        <taxon>Paraburkholderia</taxon>
    </lineage>
</organism>
<keyword evidence="1" id="KW-0614">Plasmid</keyword>
<comment type="caution">
    <text evidence="1">The sequence shown here is derived from an EMBL/GenBank/DDBJ whole genome shotgun (WGS) entry which is preliminary data.</text>
</comment>
<geneLocation type="plasmid" evidence="1">
    <name>pl1</name>
</geneLocation>
<accession>A0ABV1LYL6</accession>
<proteinExistence type="predicted"/>
<name>A0ABV1LYL6_9BURK</name>
<keyword evidence="2" id="KW-1185">Reference proteome</keyword>
<dbReference type="EMBL" id="JAOALG010000003">
    <property type="protein sequence ID" value="MEQ5844389.1"/>
    <property type="molecule type" value="Genomic_DNA"/>
</dbReference>
<reference evidence="1 2" key="1">
    <citation type="journal article" date="2024" name="Chem. Sci.">
        <title>Discovery of a lagriamide polyketide by integrated genome mining, isotopic labeling, and untargeted metabolomics.</title>
        <authorList>
            <person name="Fergusson C.H."/>
            <person name="Saulog J."/>
            <person name="Paulo B.S."/>
            <person name="Wilson D.M."/>
            <person name="Liu D.Y."/>
            <person name="Morehouse N.J."/>
            <person name="Waterworth S."/>
            <person name="Barkei J."/>
            <person name="Gray C.A."/>
            <person name="Kwan J.C."/>
            <person name="Eustaquio A.S."/>
            <person name="Linington R.G."/>
        </authorList>
    </citation>
    <scope>NUCLEOTIDE SEQUENCE [LARGE SCALE GENOMIC DNA]</scope>
    <source>
        <strain evidence="1 2">RL17-338-BIF-B</strain>
    </source>
</reference>
<dbReference type="Proteomes" id="UP001469089">
    <property type="component" value="Unassembled WGS sequence"/>
</dbReference>
<protein>
    <submittedName>
        <fullName evidence="1">Uncharacterized protein</fullName>
    </submittedName>
</protein>
<evidence type="ECO:0000313" key="1">
    <source>
        <dbReference type="EMBL" id="MEQ5844389.1"/>
    </source>
</evidence>
<sequence length="96" mass="11311">MASKIHYQANICRGDFQHVLECFGDWKRQSLVYRKNQTMFEGKREVRPLTERTFSNGELAHNMLAQTCSPHDSYALAARIRDEERDLWLVMAAYEE</sequence>
<dbReference type="RefSeq" id="WP_349545986.1">
    <property type="nucleotide sequence ID" value="NZ_JAOALG010000003.1"/>
</dbReference>